<name>A0A2Z4Q753_9CAUD</name>
<accession>A0A2Z4Q753</accession>
<proteinExistence type="predicted"/>
<dbReference type="EMBL" id="MH271303">
    <property type="protein sequence ID" value="AWY05328.1"/>
    <property type="molecule type" value="Genomic_DNA"/>
</dbReference>
<evidence type="ECO:0000313" key="1">
    <source>
        <dbReference type="EMBL" id="AWY05328.1"/>
    </source>
</evidence>
<gene>
    <name evidence="1" type="primary">74</name>
    <name evidence="1" type="ORF">SEA_MEMENTOMORI_74</name>
</gene>
<evidence type="ECO:0000313" key="2">
    <source>
        <dbReference type="Proteomes" id="UP000250535"/>
    </source>
</evidence>
<dbReference type="KEGG" id="vg:54993301"/>
<keyword evidence="2" id="KW-1185">Reference proteome</keyword>
<dbReference type="GeneID" id="54993301"/>
<dbReference type="RefSeq" id="YP_009802746.1">
    <property type="nucleotide sequence ID" value="NC_047987.1"/>
</dbReference>
<reference evidence="1 2" key="1">
    <citation type="submission" date="2018-04" db="EMBL/GenBank/DDBJ databases">
        <authorList>
            <person name="Harrington T."/>
            <person name="Washburn E."/>
            <person name="Bricker J."/>
            <person name="McKinney A."/>
            <person name="Betsko A.J."/>
            <person name="Garlena R.A."/>
            <person name="Russell D.A."/>
            <person name="Pope W.A."/>
            <person name="Jacobs-Sera D."/>
            <person name="Hatfull G.F."/>
        </authorList>
    </citation>
    <scope>NUCLEOTIDE SEQUENCE [LARGE SCALE GENOMIC DNA]</scope>
</reference>
<protein>
    <submittedName>
        <fullName evidence="1">Uncharacterized protein</fullName>
    </submittedName>
</protein>
<dbReference type="Proteomes" id="UP000250535">
    <property type="component" value="Segment"/>
</dbReference>
<sequence length="116" mass="12843">MSMMNDLIRQALNNPPPPPSPTQPIDPAGLLAAAVEEMLVEATGGAEHLVRVQGKQWTIQHPLPERFEPEGHGASLLDCRYTRLVEVAMAQGAMFDGLHRVWLDPTGVLRWEEIEP</sequence>
<organism evidence="1 2">
    <name type="scientific">Microbacterium phage MementoMori</name>
    <dbReference type="NCBI Taxonomy" id="2201436"/>
    <lineage>
        <taxon>Viruses</taxon>
        <taxon>Duplodnaviria</taxon>
        <taxon>Heunggongvirae</taxon>
        <taxon>Uroviricota</taxon>
        <taxon>Caudoviricetes</taxon>
        <taxon>Kutznervirinae</taxon>
        <taxon>Mementomorivirus</taxon>
        <taxon>Mementomorivirus mementomori</taxon>
    </lineage>
</organism>